<feature type="domain" description="PpiC" evidence="4">
    <location>
        <begin position="285"/>
        <end position="387"/>
    </location>
</feature>
<keyword evidence="2" id="KW-0697">Rotamase</keyword>
<evidence type="ECO:0000256" key="2">
    <source>
        <dbReference type="PROSITE-ProRule" id="PRU00278"/>
    </source>
</evidence>
<dbReference type="PANTHER" id="PTHR47637">
    <property type="entry name" value="CHAPERONE SURA"/>
    <property type="match status" value="1"/>
</dbReference>
<reference evidence="5" key="1">
    <citation type="submission" date="2018-05" db="EMBL/GenBank/DDBJ databases">
        <title>Complete genome sequnece of Akkermansia muciniphila EB-AMDK-40.</title>
        <authorList>
            <person name="Nam Y.-D."/>
            <person name="Chung W.-H."/>
            <person name="Park Y.S."/>
            <person name="Kang J."/>
        </authorList>
    </citation>
    <scope>NUCLEOTIDE SEQUENCE</scope>
    <source>
        <strain evidence="5">EB-AMDK-40</strain>
    </source>
</reference>
<dbReference type="Gene3D" id="3.10.50.40">
    <property type="match status" value="1"/>
</dbReference>
<dbReference type="InterPro" id="IPR000297">
    <property type="entry name" value="PPIase_PpiC"/>
</dbReference>
<dbReference type="InterPro" id="IPR050280">
    <property type="entry name" value="OMP_Chaperone_SurA"/>
</dbReference>
<dbReference type="SUPFAM" id="SSF54534">
    <property type="entry name" value="FKBP-like"/>
    <property type="match status" value="1"/>
</dbReference>
<dbReference type="Pfam" id="PF13624">
    <property type="entry name" value="SurA_N_3"/>
    <property type="match status" value="1"/>
</dbReference>
<name>A0AAE6W1M9_9BACT</name>
<dbReference type="InterPro" id="IPR027304">
    <property type="entry name" value="Trigger_fact/SurA_dom_sf"/>
</dbReference>
<feature type="compositionally biased region" description="Basic and acidic residues" evidence="3">
    <location>
        <begin position="100"/>
        <end position="116"/>
    </location>
</feature>
<dbReference type="AlphaFoldDB" id="A0AAE6W1M9"/>
<evidence type="ECO:0000256" key="3">
    <source>
        <dbReference type="SAM" id="MobiDB-lite"/>
    </source>
</evidence>
<dbReference type="InterPro" id="IPR046357">
    <property type="entry name" value="PPIase_dom_sf"/>
</dbReference>
<dbReference type="Pfam" id="PF00639">
    <property type="entry name" value="Rotamase"/>
    <property type="match status" value="1"/>
</dbReference>
<evidence type="ECO:0000313" key="5">
    <source>
        <dbReference type="EMBL" id="QHV62202.1"/>
    </source>
</evidence>
<dbReference type="GO" id="GO:0003755">
    <property type="term" value="F:peptidyl-prolyl cis-trans isomerase activity"/>
    <property type="evidence" value="ECO:0007669"/>
    <property type="project" value="UniProtKB-KW"/>
</dbReference>
<protein>
    <recommendedName>
        <fullName evidence="4">PpiC domain-containing protein</fullName>
    </recommendedName>
</protein>
<dbReference type="SUPFAM" id="SSF109998">
    <property type="entry name" value="Triger factor/SurA peptide-binding domain-like"/>
    <property type="match status" value="1"/>
</dbReference>
<dbReference type="PROSITE" id="PS50198">
    <property type="entry name" value="PPIC_PPIASE_2"/>
    <property type="match status" value="1"/>
</dbReference>
<organism evidence="5 6">
    <name type="scientific">Akkermansia massiliensis</name>
    <dbReference type="NCBI Taxonomy" id="2927224"/>
    <lineage>
        <taxon>Bacteria</taxon>
        <taxon>Pseudomonadati</taxon>
        <taxon>Verrucomicrobiota</taxon>
        <taxon>Verrucomicrobiia</taxon>
        <taxon>Verrucomicrobiales</taxon>
        <taxon>Akkermansiaceae</taxon>
        <taxon>Akkermansia</taxon>
    </lineage>
</organism>
<dbReference type="Proteomes" id="UP000642553">
    <property type="component" value="Chromosome"/>
</dbReference>
<sequence length="433" mass="49131">MHRRTLYREKRHLPSTSTVSKSVETALPTMQGGIHTYPEIDCLYRAVPYHPETLKLLFLPSMNIRTHIQALLICTMAFSAQAQSIVDSRASLPRAVQLHGDEGRETVHPDESKRISPNEAPASRMQPQRIVNRIAATVNGRPITANEVSVRLMPIGAQLAAQYPKQGPEFYKQLALAKKNIIEDLVERELLRNEFEGMGGVIRDSLIDQEINRTILTTFNGDRSAFLKNLNLSGMTIRAFREMTKKQLQVQIMRASKYDQEIPPTPEEIRQEYEATKEQYRDLTKDKIKFKKIFIPMLGDDSASTPEVQLNLAELIAKEIKSKNATFEDMAKRYSKDLYAEKGGDWPVTERSTLSPESAAIIFGAQPGEIIGPLVDSTGFTIVLVEKKELAPPPPLSAIKEQIDMMARNKRSNERYKKWVERLRKKAIVKVYI</sequence>
<dbReference type="PANTHER" id="PTHR47637:SF1">
    <property type="entry name" value="CHAPERONE SURA"/>
    <property type="match status" value="1"/>
</dbReference>
<evidence type="ECO:0000256" key="1">
    <source>
        <dbReference type="ARBA" id="ARBA00022729"/>
    </source>
</evidence>
<dbReference type="Gene3D" id="1.10.4030.10">
    <property type="entry name" value="Porin chaperone SurA, peptide-binding domain"/>
    <property type="match status" value="1"/>
</dbReference>
<accession>A0AAE6W1M9</accession>
<keyword evidence="1" id="KW-0732">Signal</keyword>
<proteinExistence type="predicted"/>
<evidence type="ECO:0000313" key="6">
    <source>
        <dbReference type="Proteomes" id="UP000642553"/>
    </source>
</evidence>
<feature type="region of interest" description="Disordered" evidence="3">
    <location>
        <begin position="100"/>
        <end position="124"/>
    </location>
</feature>
<keyword evidence="2" id="KW-0413">Isomerase</keyword>
<gene>
    <name evidence="5" type="ORF">DMI76_01945</name>
</gene>
<evidence type="ECO:0000259" key="4">
    <source>
        <dbReference type="PROSITE" id="PS50198"/>
    </source>
</evidence>
<dbReference type="EMBL" id="CP029701">
    <property type="protein sequence ID" value="QHV62202.1"/>
    <property type="molecule type" value="Genomic_DNA"/>
</dbReference>